<sequence>MDGTIAAMSLPFDSDAPTSPTRSAGKRADVAWEDDGPNPFALVLESSTPSAKSRLLRAVKTMLAIIALTVVLLGGVFFGKQFLLSRLVAGFDELDATAKQNRLVQIASFGSDAVEPLVEKLIAEDDAVSESAFSLLQQMQNDWITLEPESARAVHSRLLKAIASTYRERVNASSALSTRQYARARELVRQTILEYSGSPAEGGQTPEGVQSLLAGANRLLAVLTPPTSPNATIARSGLKIDPQHAQGETSPTALSATDRQSGWTDWPPPSQREPGRSANASIVRSGSKLNQPERGPGDDAKLQPVPEGITVPLTTVEPRVIRSGSQVVAARPPVNQPIKMTAHLADSPMAVLSDETVIRHLANPDKLLAGQANAELVQRGFSDAQLEMASAIALASPQDRIRLIDTLVHSSQLDSGPWLSMLLDDSDRRVRLHVASTLATTNNPAILEKLRQRLNHERDAHVAARLRRVIDRN</sequence>
<keyword evidence="2" id="KW-1133">Transmembrane helix</keyword>
<name>M5UNN2_9BACT</name>
<accession>M5UNN2</accession>
<dbReference type="OrthoDB" id="281574at2"/>
<feature type="transmembrane region" description="Helical" evidence="2">
    <location>
        <begin position="61"/>
        <end position="79"/>
    </location>
</feature>
<feature type="compositionally biased region" description="Polar residues" evidence="1">
    <location>
        <begin position="278"/>
        <end position="290"/>
    </location>
</feature>
<dbReference type="SUPFAM" id="SSF48371">
    <property type="entry name" value="ARM repeat"/>
    <property type="match status" value="1"/>
</dbReference>
<evidence type="ECO:0000256" key="2">
    <source>
        <dbReference type="SAM" id="Phobius"/>
    </source>
</evidence>
<organism evidence="3 4">
    <name type="scientific">Rhodopirellula sallentina SM41</name>
    <dbReference type="NCBI Taxonomy" id="1263870"/>
    <lineage>
        <taxon>Bacteria</taxon>
        <taxon>Pseudomonadati</taxon>
        <taxon>Planctomycetota</taxon>
        <taxon>Planctomycetia</taxon>
        <taxon>Pirellulales</taxon>
        <taxon>Pirellulaceae</taxon>
        <taxon>Rhodopirellula</taxon>
    </lineage>
</organism>
<evidence type="ECO:0008006" key="5">
    <source>
        <dbReference type="Google" id="ProtNLM"/>
    </source>
</evidence>
<dbReference type="AlphaFoldDB" id="M5UNN2"/>
<dbReference type="Proteomes" id="UP000011885">
    <property type="component" value="Unassembled WGS sequence"/>
</dbReference>
<evidence type="ECO:0000313" key="4">
    <source>
        <dbReference type="Proteomes" id="UP000011885"/>
    </source>
</evidence>
<feature type="region of interest" description="Disordered" evidence="1">
    <location>
        <begin position="11"/>
        <end position="30"/>
    </location>
</feature>
<proteinExistence type="predicted"/>
<dbReference type="InterPro" id="IPR016024">
    <property type="entry name" value="ARM-type_fold"/>
</dbReference>
<feature type="compositionally biased region" description="Polar residues" evidence="1">
    <location>
        <begin position="246"/>
        <end position="263"/>
    </location>
</feature>
<reference evidence="3 4" key="1">
    <citation type="journal article" date="2013" name="Mar. Genomics">
        <title>Expression of sulfatases in Rhodopirellula baltica and the diversity of sulfatases in the genus Rhodopirellula.</title>
        <authorList>
            <person name="Wegner C.E."/>
            <person name="Richter-Heitmann T."/>
            <person name="Klindworth A."/>
            <person name="Klockow C."/>
            <person name="Richter M."/>
            <person name="Achstetter T."/>
            <person name="Glockner F.O."/>
            <person name="Harder J."/>
        </authorList>
    </citation>
    <scope>NUCLEOTIDE SEQUENCE [LARGE SCALE GENOMIC DNA]</scope>
    <source>
        <strain evidence="3 4">SM41</strain>
    </source>
</reference>
<dbReference type="EMBL" id="ANOH01000077">
    <property type="protein sequence ID" value="EMI57613.1"/>
    <property type="molecule type" value="Genomic_DNA"/>
</dbReference>
<gene>
    <name evidence="3" type="ORF">RSSM_00959</name>
</gene>
<feature type="region of interest" description="Disordered" evidence="1">
    <location>
        <begin position="242"/>
        <end position="305"/>
    </location>
</feature>
<keyword evidence="2" id="KW-0472">Membrane</keyword>
<protein>
    <recommendedName>
        <fullName evidence="5">HEAT repeat domain-containing protein</fullName>
    </recommendedName>
</protein>
<comment type="caution">
    <text evidence="3">The sequence shown here is derived from an EMBL/GenBank/DDBJ whole genome shotgun (WGS) entry which is preliminary data.</text>
</comment>
<evidence type="ECO:0000313" key="3">
    <source>
        <dbReference type="EMBL" id="EMI57613.1"/>
    </source>
</evidence>
<dbReference type="PATRIC" id="fig|1263870.3.peg.1046"/>
<keyword evidence="2" id="KW-0812">Transmembrane</keyword>
<evidence type="ECO:0000256" key="1">
    <source>
        <dbReference type="SAM" id="MobiDB-lite"/>
    </source>
</evidence>
<keyword evidence="4" id="KW-1185">Reference proteome</keyword>